<proteinExistence type="predicted"/>
<protein>
    <submittedName>
        <fullName evidence="4">Uncharacterized protein</fullName>
    </submittedName>
</protein>
<keyword evidence="1" id="KW-0433">Leucine-rich repeat</keyword>
<dbReference type="STRING" id="1220926.S2JRM6"/>
<organism evidence="4 5">
    <name type="scientific">Mucor circinelloides f. circinelloides (strain 1006PhL)</name>
    <name type="common">Mucormycosis agent</name>
    <name type="synonym">Calyptromyces circinelloides</name>
    <dbReference type="NCBI Taxonomy" id="1220926"/>
    <lineage>
        <taxon>Eukaryota</taxon>
        <taxon>Fungi</taxon>
        <taxon>Fungi incertae sedis</taxon>
        <taxon>Mucoromycota</taxon>
        <taxon>Mucoromycotina</taxon>
        <taxon>Mucoromycetes</taxon>
        <taxon>Mucorales</taxon>
        <taxon>Mucorineae</taxon>
        <taxon>Mucoraceae</taxon>
        <taxon>Mucor</taxon>
    </lineage>
</organism>
<evidence type="ECO:0000256" key="2">
    <source>
        <dbReference type="ARBA" id="ARBA00022737"/>
    </source>
</evidence>
<dbReference type="Pfam" id="PF00560">
    <property type="entry name" value="LRR_1"/>
    <property type="match status" value="1"/>
</dbReference>
<dbReference type="InterPro" id="IPR050216">
    <property type="entry name" value="LRR_domain-containing"/>
</dbReference>
<dbReference type="InterPro" id="IPR032675">
    <property type="entry name" value="LRR_dom_sf"/>
</dbReference>
<dbReference type="PANTHER" id="PTHR48051:SF46">
    <property type="entry name" value="LEUCINE RICH REPEAT-CONTAINING DOMAIN PROTEIN"/>
    <property type="match status" value="1"/>
</dbReference>
<name>S2JRM6_MUCC1</name>
<keyword evidence="5" id="KW-1185">Reference proteome</keyword>
<dbReference type="OrthoDB" id="660555at2759"/>
<dbReference type="eggNOG" id="KOG0619">
    <property type="taxonomic scope" value="Eukaryota"/>
</dbReference>
<dbReference type="SMART" id="SM00364">
    <property type="entry name" value="LRR_BAC"/>
    <property type="match status" value="5"/>
</dbReference>
<evidence type="ECO:0000256" key="1">
    <source>
        <dbReference type="ARBA" id="ARBA00022614"/>
    </source>
</evidence>
<evidence type="ECO:0000313" key="5">
    <source>
        <dbReference type="Proteomes" id="UP000014254"/>
    </source>
</evidence>
<dbReference type="GO" id="GO:0005737">
    <property type="term" value="C:cytoplasm"/>
    <property type="evidence" value="ECO:0007669"/>
    <property type="project" value="TreeGrafter"/>
</dbReference>
<feature type="compositionally biased region" description="Low complexity" evidence="3">
    <location>
        <begin position="455"/>
        <end position="471"/>
    </location>
</feature>
<dbReference type="SMART" id="SM00369">
    <property type="entry name" value="LRR_TYP"/>
    <property type="match status" value="4"/>
</dbReference>
<dbReference type="Gene3D" id="3.80.10.10">
    <property type="entry name" value="Ribonuclease Inhibitor"/>
    <property type="match status" value="1"/>
</dbReference>
<feature type="region of interest" description="Disordered" evidence="3">
    <location>
        <begin position="450"/>
        <end position="471"/>
    </location>
</feature>
<dbReference type="InterPro" id="IPR001611">
    <property type="entry name" value="Leu-rich_rpt"/>
</dbReference>
<dbReference type="SUPFAM" id="SSF52058">
    <property type="entry name" value="L domain-like"/>
    <property type="match status" value="1"/>
</dbReference>
<dbReference type="PANTHER" id="PTHR48051">
    <property type="match status" value="1"/>
</dbReference>
<dbReference type="VEuPathDB" id="FungiDB:HMPREF1544_07969"/>
<dbReference type="Pfam" id="PF13855">
    <property type="entry name" value="LRR_8"/>
    <property type="match status" value="1"/>
</dbReference>
<dbReference type="PROSITE" id="PS51450">
    <property type="entry name" value="LRR"/>
    <property type="match status" value="1"/>
</dbReference>
<dbReference type="AlphaFoldDB" id="S2JRM6"/>
<evidence type="ECO:0000256" key="3">
    <source>
        <dbReference type="SAM" id="MobiDB-lite"/>
    </source>
</evidence>
<dbReference type="InterPro" id="IPR003591">
    <property type="entry name" value="Leu-rich_rpt_typical-subtyp"/>
</dbReference>
<dbReference type="InParanoid" id="S2JRM6"/>
<accession>S2JRM6</accession>
<evidence type="ECO:0000313" key="4">
    <source>
        <dbReference type="EMBL" id="EPB85288.1"/>
    </source>
</evidence>
<gene>
    <name evidence="4" type="ORF">HMPREF1544_07969</name>
</gene>
<dbReference type="Proteomes" id="UP000014254">
    <property type="component" value="Unassembled WGS sequence"/>
</dbReference>
<reference evidence="5" key="1">
    <citation type="submission" date="2013-05" db="EMBL/GenBank/DDBJ databases">
        <title>The Genome sequence of Mucor circinelloides f. circinelloides 1006PhL.</title>
        <authorList>
            <consortium name="The Broad Institute Genomics Platform"/>
            <person name="Cuomo C."/>
            <person name="Earl A."/>
            <person name="Findley K."/>
            <person name="Lee S.C."/>
            <person name="Walker B."/>
            <person name="Young S."/>
            <person name="Zeng Q."/>
            <person name="Gargeya S."/>
            <person name="Fitzgerald M."/>
            <person name="Haas B."/>
            <person name="Abouelleil A."/>
            <person name="Allen A.W."/>
            <person name="Alvarado L."/>
            <person name="Arachchi H.M."/>
            <person name="Berlin A.M."/>
            <person name="Chapman S.B."/>
            <person name="Gainer-Dewar J."/>
            <person name="Goldberg J."/>
            <person name="Griggs A."/>
            <person name="Gujja S."/>
            <person name="Hansen M."/>
            <person name="Howarth C."/>
            <person name="Imamovic A."/>
            <person name="Ireland A."/>
            <person name="Larimer J."/>
            <person name="McCowan C."/>
            <person name="Murphy C."/>
            <person name="Pearson M."/>
            <person name="Poon T.W."/>
            <person name="Priest M."/>
            <person name="Roberts A."/>
            <person name="Saif S."/>
            <person name="Shea T."/>
            <person name="Sisk P."/>
            <person name="Sykes S."/>
            <person name="Wortman J."/>
            <person name="Nusbaum C."/>
            <person name="Birren B."/>
        </authorList>
    </citation>
    <scope>NUCLEOTIDE SEQUENCE [LARGE SCALE GENOMIC DNA]</scope>
    <source>
        <strain evidence="5">1006PhL</strain>
    </source>
</reference>
<keyword evidence="2" id="KW-0677">Repeat</keyword>
<sequence>MGQTESKIKGSFTFAYLNHHSNIGAVTKAHKDNEYEYFDQDILLTHPELYGLRSQYPFSPLLQLPSASLPSTSMTSLDSTVTMTNRKFHERPDSGYMSPSHDESMQLANDLDYIDTTYYPSMASEYCSSTDDGTLYKCIGEQTEAPAHQGGGGHVISFTDVMLSSPDKTLHEVYLPCRSIYKLSPNMAMLTMIRKLDLSSNYLTELPESIGYMQNLEALSVAKNRIISLPDTIGYLSNLLELDVSYNELEHVTPCIGYLEKLKTLSLAYNQITHLPTDVSGLVGLITLDLTRNPLRVLPAEISKLPFLRRMRLEDCPFDSDLTYPLRHNAPSLVEICARTVIRKQIKIDHHPYLPQHMIEYIKSARSCTSCHGPYYESYVLRGRLMEKTDAHIPLEYTLCSAHWSDADDRILSMFSAQPDTSSQVVHLPYRPMLPCPPKQAMERLTALTRRPRHASTSAANPGATTAATANLLTESNMDTVILEDRDARLVPAPKFHLEHQLTKSSLARLTSKLKRTSLSW</sequence>
<dbReference type="EMBL" id="KE124016">
    <property type="protein sequence ID" value="EPB85288.1"/>
    <property type="molecule type" value="Genomic_DNA"/>
</dbReference>